<reference evidence="4" key="1">
    <citation type="submission" date="2025-08" db="UniProtKB">
        <authorList>
            <consortium name="RefSeq"/>
        </authorList>
    </citation>
    <scope>IDENTIFICATION</scope>
</reference>
<dbReference type="Gene3D" id="1.25.10.10">
    <property type="entry name" value="Leucine-rich Repeat Variant"/>
    <property type="match status" value="1"/>
</dbReference>
<dbReference type="InterPro" id="IPR011430">
    <property type="entry name" value="UTP20_N"/>
</dbReference>
<evidence type="ECO:0000313" key="4">
    <source>
        <dbReference type="RefSeq" id="XP_014674072.1"/>
    </source>
</evidence>
<dbReference type="PANTHER" id="PTHR17695">
    <property type="entry name" value="SMALL SUBUNIT PROCESSOME COMPONENT 20 HOMOLOG"/>
    <property type="match status" value="1"/>
</dbReference>
<dbReference type="SUPFAM" id="SSF48371">
    <property type="entry name" value="ARM repeat"/>
    <property type="match status" value="1"/>
</dbReference>
<protein>
    <submittedName>
        <fullName evidence="4">Small subunit processome component 20 homolog</fullName>
    </submittedName>
</protein>
<proteinExistence type="predicted"/>
<feature type="domain" description="U3 small nucleolar RNA-associated protein 20 N-terminal" evidence="1">
    <location>
        <begin position="2"/>
        <end position="134"/>
    </location>
</feature>
<dbReference type="InterPro" id="IPR052575">
    <property type="entry name" value="SSU_processome_comp_20"/>
</dbReference>
<dbReference type="Proteomes" id="UP000695022">
    <property type="component" value="Unplaced"/>
</dbReference>
<organism evidence="3 4">
    <name type="scientific">Priapulus caudatus</name>
    <name type="common">Priapulid worm</name>
    <dbReference type="NCBI Taxonomy" id="37621"/>
    <lineage>
        <taxon>Eukaryota</taxon>
        <taxon>Metazoa</taxon>
        <taxon>Ecdysozoa</taxon>
        <taxon>Scalidophora</taxon>
        <taxon>Priapulida</taxon>
        <taxon>Priapulimorpha</taxon>
        <taxon>Priapulimorphida</taxon>
        <taxon>Priapulidae</taxon>
        <taxon>Priapulus</taxon>
    </lineage>
</organism>
<evidence type="ECO:0000313" key="3">
    <source>
        <dbReference type="Proteomes" id="UP000695022"/>
    </source>
</evidence>
<dbReference type="PANTHER" id="PTHR17695:SF11">
    <property type="entry name" value="SMALL SUBUNIT PROCESSOME COMPONENT 20 HOMOLOG"/>
    <property type="match status" value="1"/>
</dbReference>
<feature type="domain" description="U3 small nucleolar RNA-associated protein 20" evidence="2">
    <location>
        <begin position="410"/>
        <end position="522"/>
    </location>
</feature>
<dbReference type="RefSeq" id="XP_014674072.1">
    <property type="nucleotide sequence ID" value="XM_014818586.1"/>
</dbReference>
<dbReference type="Pfam" id="PF07539">
    <property type="entry name" value="UTP20_N"/>
    <property type="match status" value="1"/>
</dbReference>
<dbReference type="InterPro" id="IPR016024">
    <property type="entry name" value="ARM-type_fold"/>
</dbReference>
<sequence>MAVVLAIAAGDGQASSLASVATRLNAWDRKRLDEPDYETRLSAFHEANRVVRDMEPVAMETECGTGFLLTVIHNCFFYISTSDDMSLRDSASHCLQQLIVHLASVKDNVTPRTMQILIDDNCLAQVKIGIKHKSESAKHEYVAVLAQLVRSFPEHAKLKYLLGLMDVDPEADFFENMRHIQIHRRGKALKKLQRYLQTSTIHPEAVMSLLLPLATTFLFHETYAQQQNIVDDAINTLGATCALLPWKHYEVLLRRYLSKLSKQPEYQKQSIKCIVVILDAFHFDLSLCEAVDYSTGRTLTDDDIGEAEDDTDFQQTDTADVAVETETDVAMETEKGGGSAGEGGGDSNEDVVGDVQEEVLAESSSSSSQANLAARIHKVMSRVILPPLHRALTQKVKSDGEHKLAKKVYTEDQEVLRVPIALAMVKLLQKLPKHSLHSNLPNVLLKLCELLRSRARDVRDATRDTIVRIVAALGPAYLHYLLREMRATLRRGYQRHVLTYTTHAVLRSMEEEAERRALRSSLSTY</sequence>
<dbReference type="Pfam" id="PF20416">
    <property type="entry name" value="UTP20"/>
    <property type="match status" value="1"/>
</dbReference>
<keyword evidence="3" id="KW-1185">Reference proteome</keyword>
<name>A0ABM1EPF1_PRICU</name>
<gene>
    <name evidence="4" type="primary">LOC106814290</name>
</gene>
<dbReference type="InterPro" id="IPR046523">
    <property type="entry name" value="UTP20_dom"/>
</dbReference>
<dbReference type="GeneID" id="106814290"/>
<evidence type="ECO:0000259" key="2">
    <source>
        <dbReference type="Pfam" id="PF20416"/>
    </source>
</evidence>
<dbReference type="InterPro" id="IPR011989">
    <property type="entry name" value="ARM-like"/>
</dbReference>
<evidence type="ECO:0000259" key="1">
    <source>
        <dbReference type="Pfam" id="PF07539"/>
    </source>
</evidence>
<accession>A0ABM1EPF1</accession>